<feature type="region of interest" description="Disordered" evidence="1">
    <location>
        <begin position="148"/>
        <end position="180"/>
    </location>
</feature>
<evidence type="ECO:0000313" key="2">
    <source>
        <dbReference type="EMBL" id="KAF2129865.1"/>
    </source>
</evidence>
<evidence type="ECO:0000313" key="3">
    <source>
        <dbReference type="Proteomes" id="UP000799771"/>
    </source>
</evidence>
<dbReference type="Proteomes" id="UP000799771">
    <property type="component" value="Unassembled WGS sequence"/>
</dbReference>
<feature type="compositionally biased region" description="Basic residues" evidence="1">
    <location>
        <begin position="171"/>
        <end position="180"/>
    </location>
</feature>
<dbReference type="RefSeq" id="XP_033524252.1">
    <property type="nucleotide sequence ID" value="XM_033664942.1"/>
</dbReference>
<dbReference type="AlphaFoldDB" id="A0A6A6AFH1"/>
<sequence length="970" mass="110198">MPLCLSLVAWRISRRTSCLVRQLTYPALIATHRRKQRLSTCTHLSPSATLAHTVSSHSSRPWTCSAIPLHHDGSQLSRNYSAQSSDDGVLPEDHALEEKTEDVVDPLKPDGRVRMQLSRRTRKARRQSQPLYVLESIHNSARDLYTTKPDSRLDLSHTSHQRIKPGGLQRRSSRLTPPRRRVPPHLYPVSIYTVLARYLEHHTTPSETPSDFQHTQRELDWLSSKGFDAADIKPWALSLLNPDSLAAAEIFKPGAESPPFFLIPLFLRREHIKVFALGVVMRHINLRVKDESMDWTTLKILAIRLLRHARKLWPESIPWIAALFTAEATKIHDGVHGLKPLSPQILSGVTQFCNAFLMLISLPTNVNPIKDSLYQEKAQFDVLQFMANCTPAITVTRTGFRSVTRVQLTHTKTTQEKEWAELKGPSWPPWKEDRTAMDEDKGYEFGASRASKILHRMYEAGYTARGWEDVAGIYAGWDTDLSPTIQTRTPLPHFSSQYRDQRHLGHLLWAGRIRTTRTRREAWACFLAHESSGAPAHQEVYMAMFEKLHHLEIKRSSTAEFQPDVIQDPEQPAHVLLPGDMKEVSTDPTSPLHLVHLSESIPTYEQLCDRMCSKRIRPTKRFLAFLLDTCPDFGTVLRMLELAKLDYNGGIGHLLTGTHGNDSSVHHIPGYLLAAFIRFLCRFSRHLHLLPQTPGFVSPEQHAYRFKLNRQYLLEYAYALLSHYQPHYRPAWTAFMEKVLFNKFDPELQLKDQNGNAMGQSTLQYRIIFEMVDKMANIGLDIDDVQFLLLCTVTRYSAQLAHKGTTSIEHAKHILSTGSPRLRAFFRNLVGANADTHTLNPAAKPLPPHVPGPAALHAYVRALGILRDYEGLYSFSTWLAKHHVEVTARAQAQHSGSKMLFRMLVALRAAMGGWLEEGQDKRPKAPQDIVLLVKRQIESVEEWGGWPSQKYVQLYIKGQLKTAAPGVGGR</sequence>
<proteinExistence type="predicted"/>
<evidence type="ECO:0000256" key="1">
    <source>
        <dbReference type="SAM" id="MobiDB-lite"/>
    </source>
</evidence>
<dbReference type="GeneID" id="54405374"/>
<keyword evidence="3" id="KW-1185">Reference proteome</keyword>
<organism evidence="2 3">
    <name type="scientific">Dothidotthia symphoricarpi CBS 119687</name>
    <dbReference type="NCBI Taxonomy" id="1392245"/>
    <lineage>
        <taxon>Eukaryota</taxon>
        <taxon>Fungi</taxon>
        <taxon>Dikarya</taxon>
        <taxon>Ascomycota</taxon>
        <taxon>Pezizomycotina</taxon>
        <taxon>Dothideomycetes</taxon>
        <taxon>Pleosporomycetidae</taxon>
        <taxon>Pleosporales</taxon>
        <taxon>Dothidotthiaceae</taxon>
        <taxon>Dothidotthia</taxon>
    </lineage>
</organism>
<name>A0A6A6AFH1_9PLEO</name>
<accession>A0A6A6AFH1</accession>
<dbReference type="OrthoDB" id="410701at2759"/>
<gene>
    <name evidence="2" type="ORF">P153DRAFT_315201</name>
</gene>
<dbReference type="EMBL" id="ML977505">
    <property type="protein sequence ID" value="KAF2129865.1"/>
    <property type="molecule type" value="Genomic_DNA"/>
</dbReference>
<protein>
    <submittedName>
        <fullName evidence="2">Uncharacterized protein</fullName>
    </submittedName>
</protein>
<reference evidence="2" key="1">
    <citation type="journal article" date="2020" name="Stud. Mycol.">
        <title>101 Dothideomycetes genomes: a test case for predicting lifestyles and emergence of pathogens.</title>
        <authorList>
            <person name="Haridas S."/>
            <person name="Albert R."/>
            <person name="Binder M."/>
            <person name="Bloem J."/>
            <person name="Labutti K."/>
            <person name="Salamov A."/>
            <person name="Andreopoulos B."/>
            <person name="Baker S."/>
            <person name="Barry K."/>
            <person name="Bills G."/>
            <person name="Bluhm B."/>
            <person name="Cannon C."/>
            <person name="Castanera R."/>
            <person name="Culley D."/>
            <person name="Daum C."/>
            <person name="Ezra D."/>
            <person name="Gonzalez J."/>
            <person name="Henrissat B."/>
            <person name="Kuo A."/>
            <person name="Liang C."/>
            <person name="Lipzen A."/>
            <person name="Lutzoni F."/>
            <person name="Magnuson J."/>
            <person name="Mondo S."/>
            <person name="Nolan M."/>
            <person name="Ohm R."/>
            <person name="Pangilinan J."/>
            <person name="Park H.-J."/>
            <person name="Ramirez L."/>
            <person name="Alfaro M."/>
            <person name="Sun H."/>
            <person name="Tritt A."/>
            <person name="Yoshinaga Y."/>
            <person name="Zwiers L.-H."/>
            <person name="Turgeon B."/>
            <person name="Goodwin S."/>
            <person name="Spatafora J."/>
            <person name="Crous P."/>
            <person name="Grigoriev I."/>
        </authorList>
    </citation>
    <scope>NUCLEOTIDE SEQUENCE</scope>
    <source>
        <strain evidence="2">CBS 119687</strain>
    </source>
</reference>